<sequence length="165" mass="18512">MADIPSWPATLPQPRASGYGIQPVSAFVRTDMDDGAARQRRRFTSTPSRIAVAWQLSLLQYATFEGFVAYDINDGANWFAVDLLSGMGISRMQARFMEDPPFKAALSQSRVYFDVTATLEIKAMPIVTRDQYEMIGAYFPADIEQMSDALHYLAHVHLPGDGRWN</sequence>
<evidence type="ECO:0000313" key="2">
    <source>
        <dbReference type="Proteomes" id="UP000008316"/>
    </source>
</evidence>
<protein>
    <submittedName>
        <fullName evidence="1">Uncharacterized protein</fullName>
    </submittedName>
</protein>
<dbReference type="KEGG" id="bgd:bgla_1g10940"/>
<dbReference type="EMBL" id="CP002599">
    <property type="protein sequence ID" value="AEA59777.1"/>
    <property type="molecule type" value="Genomic_DNA"/>
</dbReference>
<keyword evidence="2" id="KW-1185">Reference proteome</keyword>
<name>F2L9L4_BURGS</name>
<dbReference type="RefSeq" id="WP_013697128.1">
    <property type="nucleotide sequence ID" value="NC_015381.1"/>
</dbReference>
<gene>
    <name evidence="1" type="ordered locus">bgla_1g10940</name>
</gene>
<organism evidence="1 2">
    <name type="scientific">Burkholderia gladioli (strain BSR3)</name>
    <dbReference type="NCBI Taxonomy" id="999541"/>
    <lineage>
        <taxon>Bacteria</taxon>
        <taxon>Pseudomonadati</taxon>
        <taxon>Pseudomonadota</taxon>
        <taxon>Betaproteobacteria</taxon>
        <taxon>Burkholderiales</taxon>
        <taxon>Burkholderiaceae</taxon>
        <taxon>Burkholderia</taxon>
    </lineage>
</organism>
<dbReference type="Proteomes" id="UP000008316">
    <property type="component" value="Chromosome 1"/>
</dbReference>
<evidence type="ECO:0000313" key="1">
    <source>
        <dbReference type="EMBL" id="AEA59777.1"/>
    </source>
</evidence>
<dbReference type="AlphaFoldDB" id="F2L9L4"/>
<reference evidence="1 2" key="1">
    <citation type="journal article" date="2011" name="J. Bacteriol.">
        <title>Complete genome sequence of Burkholderia gladioli BSR3.</title>
        <authorList>
            <person name="Seo Y.S."/>
            <person name="Lim J."/>
            <person name="Choi B.S."/>
            <person name="Kim H."/>
            <person name="Goo E."/>
            <person name="Lee B."/>
            <person name="Lim J.S."/>
            <person name="Choi I.Y."/>
            <person name="Moon J.S."/>
            <person name="Kim J."/>
            <person name="Hwang I."/>
        </authorList>
    </citation>
    <scope>NUCLEOTIDE SEQUENCE [LARGE SCALE GENOMIC DNA]</scope>
    <source>
        <strain evidence="1 2">BSR3</strain>
    </source>
</reference>
<dbReference type="eggNOG" id="ENOG50337GJ">
    <property type="taxonomic scope" value="Bacteria"/>
</dbReference>
<dbReference type="HOGENOM" id="CLU_136646_0_0_4"/>
<accession>F2L9L4</accession>
<proteinExistence type="predicted"/>
<dbReference type="STRING" id="999541.bgla_1g10940"/>